<dbReference type="EC" id="3.8.1.5" evidence="2"/>
<dbReference type="EMBL" id="CAIT01000006">
    <property type="protein sequence ID" value="CCH54363.1"/>
    <property type="molecule type" value="Genomic_DNA"/>
</dbReference>
<gene>
    <name evidence="2" type="ORF">BN8_03525</name>
</gene>
<comment type="caution">
    <text evidence="2">The sequence shown here is derived from an EMBL/GenBank/DDBJ whole genome shotgun (WGS) entry which is preliminary data.</text>
</comment>
<dbReference type="InterPro" id="IPR029058">
    <property type="entry name" value="AB_hydrolase_fold"/>
</dbReference>
<dbReference type="PANTHER" id="PTHR43798">
    <property type="entry name" value="MONOACYLGLYCEROL LIPASE"/>
    <property type="match status" value="1"/>
</dbReference>
<dbReference type="STRING" id="1185876.BN8_03525"/>
<name>I2GKD8_9BACT</name>
<keyword evidence="3" id="KW-1185">Reference proteome</keyword>
<sequence>MEDTTPNWVDRHEYPFQSRYLMVNGYRQHYIDEGTGDTLVFVHGTPSWSFDFRNVIKNLQHRFRCIAFDHIGFGLSDKPVTYDYSTLNHSLTLEKAINQLQLTDITLVMHDFGGPIGFRYALEHPQRIRKLVVLNSWLWSNQEDADFRRIQAVLRSPLLPFLYRYLNVSPRFLLPASFGQHKLTKAIRAQYIHPFRKLSSRTAPWLLLVLWLRIRLGLTSYGNREAGLKTNRCF</sequence>
<dbReference type="InterPro" id="IPR000073">
    <property type="entry name" value="AB_hydrolase_1"/>
</dbReference>
<protein>
    <submittedName>
        <fullName evidence="2">Alpha/beta hydrolase fold protein</fullName>
        <ecNumber evidence="2">3.8.1.5</ecNumber>
    </submittedName>
</protein>
<dbReference type="Gene3D" id="3.40.50.1820">
    <property type="entry name" value="alpha/beta hydrolase"/>
    <property type="match status" value="1"/>
</dbReference>
<dbReference type="eggNOG" id="COG0596">
    <property type="taxonomic scope" value="Bacteria"/>
</dbReference>
<evidence type="ECO:0000259" key="1">
    <source>
        <dbReference type="Pfam" id="PF00561"/>
    </source>
</evidence>
<dbReference type="PANTHER" id="PTHR43798:SF24">
    <property type="entry name" value="CIS-3-ALKYL-4-ALKYLOXETAN-2-ONE DECARBOXYLASE"/>
    <property type="match status" value="1"/>
</dbReference>
<proteinExistence type="predicted"/>
<dbReference type="AlphaFoldDB" id="I2GKD8"/>
<evidence type="ECO:0000313" key="2">
    <source>
        <dbReference type="EMBL" id="CCH54363.1"/>
    </source>
</evidence>
<feature type="domain" description="AB hydrolase-1" evidence="1">
    <location>
        <begin position="38"/>
        <end position="144"/>
    </location>
</feature>
<reference evidence="2 3" key="1">
    <citation type="journal article" date="2012" name="J. Bacteriol.">
        <title>Genome Sequence of the Filamentous Bacterium Fibrisoma limi BUZ 3T.</title>
        <authorList>
            <person name="Filippini M."/>
            <person name="Qi W."/>
            <person name="Jaenicke S."/>
            <person name="Goesmann A."/>
            <person name="Smits T.H."/>
            <person name="Bagheri H.C."/>
        </authorList>
    </citation>
    <scope>NUCLEOTIDE SEQUENCE [LARGE SCALE GENOMIC DNA]</scope>
    <source>
        <strain evidence="3">BUZ 3T</strain>
    </source>
</reference>
<dbReference type="GO" id="GO:0016020">
    <property type="term" value="C:membrane"/>
    <property type="evidence" value="ECO:0007669"/>
    <property type="project" value="TreeGrafter"/>
</dbReference>
<dbReference type="SUPFAM" id="SSF53474">
    <property type="entry name" value="alpha/beta-Hydrolases"/>
    <property type="match status" value="1"/>
</dbReference>
<accession>I2GKD8</accession>
<dbReference type="GO" id="GO:0018786">
    <property type="term" value="F:haloalkane dehalogenase activity"/>
    <property type="evidence" value="ECO:0007669"/>
    <property type="project" value="UniProtKB-EC"/>
</dbReference>
<dbReference type="RefSeq" id="WP_009282943.1">
    <property type="nucleotide sequence ID" value="NZ_CAIT01000006.1"/>
</dbReference>
<dbReference type="Pfam" id="PF00561">
    <property type="entry name" value="Abhydrolase_1"/>
    <property type="match status" value="1"/>
</dbReference>
<dbReference type="OrthoDB" id="9799612at2"/>
<dbReference type="PRINTS" id="PR00111">
    <property type="entry name" value="ABHYDROLASE"/>
</dbReference>
<organism evidence="2 3">
    <name type="scientific">Fibrisoma limi BUZ 3</name>
    <dbReference type="NCBI Taxonomy" id="1185876"/>
    <lineage>
        <taxon>Bacteria</taxon>
        <taxon>Pseudomonadati</taxon>
        <taxon>Bacteroidota</taxon>
        <taxon>Cytophagia</taxon>
        <taxon>Cytophagales</taxon>
        <taxon>Spirosomataceae</taxon>
        <taxon>Fibrisoma</taxon>
    </lineage>
</organism>
<dbReference type="InterPro" id="IPR050266">
    <property type="entry name" value="AB_hydrolase_sf"/>
</dbReference>
<keyword evidence="2" id="KW-0378">Hydrolase</keyword>
<dbReference type="Proteomes" id="UP000009309">
    <property type="component" value="Unassembled WGS sequence"/>
</dbReference>
<evidence type="ECO:0000313" key="3">
    <source>
        <dbReference type="Proteomes" id="UP000009309"/>
    </source>
</evidence>